<accession>A0A4Q7NQ94</accession>
<evidence type="ECO:0000256" key="1">
    <source>
        <dbReference type="SAM" id="MobiDB-lite"/>
    </source>
</evidence>
<reference evidence="3 4" key="1">
    <citation type="submission" date="2019-02" db="EMBL/GenBank/DDBJ databases">
        <title>Genomic Encyclopedia of Type Strains, Phase IV (KMG-IV): sequencing the most valuable type-strain genomes for metagenomic binning, comparative biology and taxonomic classification.</title>
        <authorList>
            <person name="Goeker M."/>
        </authorList>
    </citation>
    <scope>NUCLEOTIDE SEQUENCE [LARGE SCALE GENOMIC DNA]</scope>
    <source>
        <strain evidence="3 4">DSM 45622</strain>
    </source>
</reference>
<dbReference type="RefSeq" id="WP_231116370.1">
    <property type="nucleotide sequence ID" value="NZ_SGXD01000003.1"/>
</dbReference>
<evidence type="ECO:0000259" key="2">
    <source>
        <dbReference type="Pfam" id="PF26571"/>
    </source>
</evidence>
<keyword evidence="4" id="KW-1185">Reference proteome</keyword>
<organism evidence="3 4">
    <name type="scientific">Motilibacter rhizosphaerae</name>
    <dbReference type="NCBI Taxonomy" id="598652"/>
    <lineage>
        <taxon>Bacteria</taxon>
        <taxon>Bacillati</taxon>
        <taxon>Actinomycetota</taxon>
        <taxon>Actinomycetes</taxon>
        <taxon>Motilibacterales</taxon>
        <taxon>Motilibacteraceae</taxon>
        <taxon>Motilibacter</taxon>
    </lineage>
</organism>
<feature type="region of interest" description="Disordered" evidence="1">
    <location>
        <begin position="1"/>
        <end position="38"/>
    </location>
</feature>
<feature type="compositionally biased region" description="Low complexity" evidence="1">
    <location>
        <begin position="14"/>
        <end position="23"/>
    </location>
</feature>
<dbReference type="Proteomes" id="UP000293638">
    <property type="component" value="Unassembled WGS sequence"/>
</dbReference>
<proteinExistence type="predicted"/>
<comment type="caution">
    <text evidence="3">The sequence shown here is derived from an EMBL/GenBank/DDBJ whole genome shotgun (WGS) entry which is preliminary data.</text>
</comment>
<gene>
    <name evidence="3" type="ORF">EV189_2683</name>
</gene>
<dbReference type="InterPro" id="IPR058593">
    <property type="entry name" value="ARB_07466-like_C"/>
</dbReference>
<feature type="compositionally biased region" description="Basic residues" evidence="1">
    <location>
        <begin position="24"/>
        <end position="36"/>
    </location>
</feature>
<protein>
    <recommendedName>
        <fullName evidence="2">ARB-07466-like C-terminal domain-containing protein</fullName>
    </recommendedName>
</protein>
<feature type="domain" description="ARB-07466-like C-terminal" evidence="2">
    <location>
        <begin position="241"/>
        <end position="343"/>
    </location>
</feature>
<dbReference type="Pfam" id="PF26571">
    <property type="entry name" value="VldE"/>
    <property type="match status" value="1"/>
</dbReference>
<name>A0A4Q7NQ94_9ACTN</name>
<evidence type="ECO:0000313" key="3">
    <source>
        <dbReference type="EMBL" id="RZS87258.1"/>
    </source>
</evidence>
<sequence length="365" mass="39218">MSPAQTKPKPGSRPKPGSAPKAAPARRRPAQKRRQRSGFDQRWLGAALVLLLGLGVVSATQHALDALLPDSLPQLPFVPTGSKPCVVEAGSRQVRLERDQAANAATIAAVGLRRGVPVRGVTIAIATAMQESKLHDLSSGDRDSVGLFQQRPSQGWGTPVQIRDPVYAAGKFYAALERVDGWERMPLTRAAQAVQRSGLPGAYAKHERDATVLSAALTGSAQAALSCRTKVASGKVEPEGATGLTPRAVRVRSAVERVWGRQSLGGFAPGGVTTGHMERSAHYEGRAIDIFFRPVTPAQRRDGWAMAHWLVANSGSLQLATVIYDDRIWTAARSKEGWRPYVSDDPSNAIKQHRDHVHVDVVRGG</sequence>
<dbReference type="AlphaFoldDB" id="A0A4Q7NQ94"/>
<dbReference type="EMBL" id="SGXD01000003">
    <property type="protein sequence ID" value="RZS87258.1"/>
    <property type="molecule type" value="Genomic_DNA"/>
</dbReference>
<evidence type="ECO:0000313" key="4">
    <source>
        <dbReference type="Proteomes" id="UP000293638"/>
    </source>
</evidence>